<evidence type="ECO:0000256" key="3">
    <source>
        <dbReference type="ARBA" id="ARBA00022431"/>
    </source>
</evidence>
<comment type="similarity">
    <text evidence="2">Belongs to the microviridae F protein family.</text>
</comment>
<dbReference type="GO" id="GO:0039615">
    <property type="term" value="C:T=1 icosahedral viral capsid"/>
    <property type="evidence" value="ECO:0007669"/>
    <property type="project" value="UniProtKB-KW"/>
</dbReference>
<dbReference type="Gene3D" id="2.60.169.10">
    <property type="entry name" value="Microviridae F protein"/>
    <property type="match status" value="2"/>
</dbReference>
<dbReference type="InterPro" id="IPR016184">
    <property type="entry name" value="Capsid/spike_ssDNA_virus"/>
</dbReference>
<organism evidence="6">
    <name type="scientific">Microvirus mar54</name>
    <dbReference type="NCBI Taxonomy" id="2851190"/>
    <lineage>
        <taxon>Viruses</taxon>
        <taxon>Monodnaviria</taxon>
        <taxon>Sangervirae</taxon>
        <taxon>Phixviricota</taxon>
        <taxon>Malgrandaviricetes</taxon>
        <taxon>Petitvirales</taxon>
        <taxon>Microviridae</taxon>
    </lineage>
</organism>
<dbReference type="InterPro" id="IPR003514">
    <property type="entry name" value="Microviridae_protein_F"/>
</dbReference>
<dbReference type="EMBL" id="MZ089800">
    <property type="protein sequence ID" value="QXP45102.1"/>
    <property type="molecule type" value="Genomic_DNA"/>
</dbReference>
<reference evidence="6" key="1">
    <citation type="submission" date="2021-04" db="EMBL/GenBank/DDBJ databases">
        <title>Genomes of microviruses identified in yellow-bellied marmot fecal samples.</title>
        <authorList>
            <person name="Varsani A."/>
            <person name="Kraberger S."/>
            <person name="Chatterjee A."/>
            <person name="Richet C."/>
            <person name="Fontenele R.S."/>
            <person name="Schmidlin K."/>
            <person name="Blumstein D.T."/>
        </authorList>
    </citation>
    <scope>NUCLEOTIDE SEQUENCE</scope>
    <source>
        <strain evidence="6">Mar54</strain>
    </source>
</reference>
<dbReference type="Pfam" id="PF02305">
    <property type="entry name" value="Phage_F"/>
    <property type="match status" value="2"/>
</dbReference>
<dbReference type="GO" id="GO:0005198">
    <property type="term" value="F:structural molecule activity"/>
    <property type="evidence" value="ECO:0007669"/>
    <property type="project" value="InterPro"/>
</dbReference>
<dbReference type="SUPFAM" id="SSF88645">
    <property type="entry name" value="ssDNA viruses"/>
    <property type="match status" value="2"/>
</dbReference>
<keyword evidence="4" id="KW-0167">Capsid protein</keyword>
<evidence type="ECO:0000313" key="6">
    <source>
        <dbReference type="EMBL" id="QXP45102.1"/>
    </source>
</evidence>
<sequence length="747" mass="83648">MGIFSKNNRPKSGVKRNAFDGSFQNNLTAKMGYLYPVFCKETIAGDTFRIKPAFGLRFMPTAFPIQTKMRAHLDFFYVRNRNLWKSWKNWFTQIGSHDEFPTLSNAQTYEQHKTGSLGDYLGLPTTLVGEKNPTISALPIIPQAGLSSPSAPSSLGFSIQTPSGNDFPTQVTLTNSQDSTYFFVYASTPFGANYPKSIIYDDLPSDNIDGVNYKRLPFSFPPQWLLKHLSDKPGGFPDNSPSNLYLSYRTSSVLFDSAKLVKLFPNQTQPIYKALFKRNGNVYINDGFIISSDESIEIGLYFFDTEPFRGLEVVSSVYDGQSYSTFKDFPSLYEYQTTNYQVSNATDVIPSSQTWPYKVSALPFRAYEQIYNAFYRDDRNNPYIQPNGEYDPNIFLPTTDGGVDDNIYTLHKRNWEQDFLTTALPSPQFGNAPLVGLSSSGAATFTLADGTQVTSQLTTAEDGDTMVGFSTTSSPQVNNTLINMASSGISINDFRGVNALQRYLETKYRVGLKYRDQIEAHYGVKIKEAILDMPEFIGSVSQYIDVNQINQTSASQTDNPLGSYAGQLSCVGGKEGGFQKYCDEPGFIIGILSVVPVPTYSQLLPKVFTKINEPLDYFNPAFNHLGFQPIKYREVCPLQAAVSGVPLEQTFGYQRAWYDYLNNTDEIHGQFRTLLNDFVLARAFNSVPSLNEEFLTCDPESMNDIFTVNTLDDGTGKEVPADTILGQLHFNVTMMRPISRFGIPRLE</sequence>
<keyword evidence="5" id="KW-0946">Virion</keyword>
<evidence type="ECO:0000256" key="1">
    <source>
        <dbReference type="ARBA" id="ARBA00004328"/>
    </source>
</evidence>
<dbReference type="InterPro" id="IPR037002">
    <property type="entry name" value="Microviridae_protein_F_sf"/>
</dbReference>
<name>A0A8F5XT82_9VIRU</name>
<evidence type="ECO:0000256" key="5">
    <source>
        <dbReference type="ARBA" id="ARBA00022844"/>
    </source>
</evidence>
<accession>A0A8F5XT82</accession>
<evidence type="ECO:0000256" key="4">
    <source>
        <dbReference type="ARBA" id="ARBA00022561"/>
    </source>
</evidence>
<comment type="subcellular location">
    <subcellularLocation>
        <location evidence="1">Virion</location>
    </subcellularLocation>
</comment>
<protein>
    <submittedName>
        <fullName evidence="6">Major capsid protein</fullName>
    </submittedName>
</protein>
<proteinExistence type="inferred from homology"/>
<keyword evidence="3" id="KW-1140">T=1 icosahedral capsid protein</keyword>
<evidence type="ECO:0000256" key="2">
    <source>
        <dbReference type="ARBA" id="ARBA00009963"/>
    </source>
</evidence>